<protein>
    <recommendedName>
        <fullName evidence="2">ribonuclease H</fullName>
        <ecNumber evidence="2">3.1.26.4</ecNumber>
    </recommendedName>
</protein>
<dbReference type="InterPro" id="IPR012337">
    <property type="entry name" value="RNaseH-like_sf"/>
</dbReference>
<sequence length="602" mass="67764">MEPRFKLVKIYNRSDGGSADSVQQPAERHLLPPAFPRDQPWSSNNNLQTTDGHEVLLMSKPHLQGGPSHGWKHSPTICHGLIQTVLRHGEAPEHLQYTDDIIMWGNTAEEVFENGKKIVQILLKASFAIKQSKVKGPAQEIQFLGIKWQDGCCQILMDVINKITAMSPPISPKETQAFLGAVGFWRMKIPNYSLIVSPLYQVTRKKNDVKWGPEQRQAFEQIKQEIVHGVALGPVWAGQDVKNVLYTAAGENGPAWSLWQKAPGETRGYRGSKARYTPTEKEILAAYEGVQAASEVFGPEAQLLLAPQLLVLGWMFKGRVPSTHHATDATWSMWVALITQRARIGNSSRPGILEVIMDWPEGKDFGILPEEEVMHAEEGPQYNKLPENEKQYALFTDGSCCIVGKHQRWKAAVVETAEGEGESSQFAEVKAIQLALDIAEREKWPVLYLYTDSWMVANALWGTSKQQQVDQAAKIEAAQVDLDWQHKGGLFIARWAHDTSGHQGRHATYRWARDRGLDLTMDTIAQLKYKHGEAWQIDYITLPQTCQGKRYVLTVVEATTGWSETYPMPHTTAWNTILGLEKQVLWRHGTPERIESDNGTHF</sequence>
<comment type="similarity">
    <text evidence="1">Belongs to the beta type-B retroviral polymerase family. HERV class-II K(HML-2) pol subfamily.</text>
</comment>
<dbReference type="InterPro" id="IPR043502">
    <property type="entry name" value="DNA/RNA_pol_sf"/>
</dbReference>
<dbReference type="InterPro" id="IPR036397">
    <property type="entry name" value="RNaseH_sf"/>
</dbReference>
<dbReference type="PANTHER" id="PTHR33064:SF29">
    <property type="entry name" value="PEPTIDASE A2 DOMAIN-CONTAINING PROTEIN-RELATED"/>
    <property type="match status" value="1"/>
</dbReference>
<organism evidence="5 6">
    <name type="scientific">Mycteria americana</name>
    <name type="common">Wood stork</name>
    <dbReference type="NCBI Taxonomy" id="33587"/>
    <lineage>
        <taxon>Eukaryota</taxon>
        <taxon>Metazoa</taxon>
        <taxon>Chordata</taxon>
        <taxon>Craniata</taxon>
        <taxon>Vertebrata</taxon>
        <taxon>Euteleostomi</taxon>
        <taxon>Archelosauria</taxon>
        <taxon>Archosauria</taxon>
        <taxon>Dinosauria</taxon>
        <taxon>Saurischia</taxon>
        <taxon>Theropoda</taxon>
        <taxon>Coelurosauria</taxon>
        <taxon>Aves</taxon>
        <taxon>Neognathae</taxon>
        <taxon>Neoaves</taxon>
        <taxon>Aequornithes</taxon>
        <taxon>Ciconiiformes</taxon>
        <taxon>Ciconiidae</taxon>
        <taxon>Mycteria</taxon>
    </lineage>
</organism>
<dbReference type="Pfam" id="PF00075">
    <property type="entry name" value="RNase_H"/>
    <property type="match status" value="1"/>
</dbReference>
<reference evidence="5 6" key="1">
    <citation type="journal article" date="2023" name="J. Hered.">
        <title>Chromosome-level genome of the wood stork (Mycteria americana) provides insight into avian chromosome evolution.</title>
        <authorList>
            <person name="Flamio R. Jr."/>
            <person name="Ramstad K.M."/>
        </authorList>
    </citation>
    <scope>NUCLEOTIDE SEQUENCE [LARGE SCALE GENOMIC DNA]</scope>
    <source>
        <strain evidence="5">JAX WOST 10</strain>
    </source>
</reference>
<dbReference type="GO" id="GO:0015074">
    <property type="term" value="P:DNA integration"/>
    <property type="evidence" value="ECO:0007669"/>
    <property type="project" value="InterPro"/>
</dbReference>
<dbReference type="SUPFAM" id="SSF56672">
    <property type="entry name" value="DNA/RNA polymerases"/>
    <property type="match status" value="1"/>
</dbReference>
<dbReference type="SUPFAM" id="SSF53098">
    <property type="entry name" value="Ribonuclease H-like"/>
    <property type="match status" value="2"/>
</dbReference>
<gene>
    <name evidence="5" type="ORF">QYF61_005040</name>
</gene>
<dbReference type="Gene3D" id="3.30.420.10">
    <property type="entry name" value="Ribonuclease H-like superfamily/Ribonuclease H"/>
    <property type="match status" value="2"/>
</dbReference>
<dbReference type="Pfam" id="PF00078">
    <property type="entry name" value="RVT_1"/>
    <property type="match status" value="1"/>
</dbReference>
<dbReference type="InterPro" id="IPR000477">
    <property type="entry name" value="RT_dom"/>
</dbReference>
<evidence type="ECO:0000313" key="5">
    <source>
        <dbReference type="EMBL" id="KAK4826081.1"/>
    </source>
</evidence>
<dbReference type="Proteomes" id="UP001333110">
    <property type="component" value="Unassembled WGS sequence"/>
</dbReference>
<name>A0AAN7SCR5_MYCAM</name>
<dbReference type="PANTHER" id="PTHR33064">
    <property type="entry name" value="POL PROTEIN"/>
    <property type="match status" value="1"/>
</dbReference>
<comment type="caution">
    <text evidence="5">The sequence shown here is derived from an EMBL/GenBank/DDBJ whole genome shotgun (WGS) entry which is preliminary data.</text>
</comment>
<dbReference type="InterPro" id="IPR043128">
    <property type="entry name" value="Rev_trsase/Diguanyl_cyclase"/>
</dbReference>
<evidence type="ECO:0000259" key="4">
    <source>
        <dbReference type="PROSITE" id="PS50994"/>
    </source>
</evidence>
<dbReference type="GO" id="GO:0003676">
    <property type="term" value="F:nucleic acid binding"/>
    <property type="evidence" value="ECO:0007669"/>
    <property type="project" value="InterPro"/>
</dbReference>
<evidence type="ECO:0000313" key="6">
    <source>
        <dbReference type="Proteomes" id="UP001333110"/>
    </source>
</evidence>
<dbReference type="InterPro" id="IPR001584">
    <property type="entry name" value="Integrase_cat-core"/>
</dbReference>
<dbReference type="PROSITE" id="PS50879">
    <property type="entry name" value="RNASE_H_1"/>
    <property type="match status" value="1"/>
</dbReference>
<evidence type="ECO:0000256" key="1">
    <source>
        <dbReference type="ARBA" id="ARBA00010879"/>
    </source>
</evidence>
<dbReference type="Pfam" id="PF00665">
    <property type="entry name" value="rve"/>
    <property type="match status" value="1"/>
</dbReference>
<evidence type="ECO:0000259" key="3">
    <source>
        <dbReference type="PROSITE" id="PS50879"/>
    </source>
</evidence>
<dbReference type="GO" id="GO:0004523">
    <property type="term" value="F:RNA-DNA hybrid ribonuclease activity"/>
    <property type="evidence" value="ECO:0007669"/>
    <property type="project" value="UniProtKB-EC"/>
</dbReference>
<proteinExistence type="inferred from homology"/>
<dbReference type="EC" id="3.1.26.4" evidence="2"/>
<dbReference type="InterPro" id="IPR002156">
    <property type="entry name" value="RNaseH_domain"/>
</dbReference>
<feature type="domain" description="RNase H type-1" evidence="3">
    <location>
        <begin position="388"/>
        <end position="517"/>
    </location>
</feature>
<dbReference type="AlphaFoldDB" id="A0AAN7SCR5"/>
<dbReference type="InterPro" id="IPR051320">
    <property type="entry name" value="Viral_Replic_Matur_Polypro"/>
</dbReference>
<keyword evidence="6" id="KW-1185">Reference proteome</keyword>
<evidence type="ECO:0000256" key="2">
    <source>
        <dbReference type="ARBA" id="ARBA00012180"/>
    </source>
</evidence>
<dbReference type="PROSITE" id="PS50994">
    <property type="entry name" value="INTEGRASE"/>
    <property type="match status" value="1"/>
</dbReference>
<dbReference type="Gene3D" id="3.30.70.270">
    <property type="match status" value="2"/>
</dbReference>
<dbReference type="EMBL" id="JAUNZN010000002">
    <property type="protein sequence ID" value="KAK4826081.1"/>
    <property type="molecule type" value="Genomic_DNA"/>
</dbReference>
<accession>A0AAN7SCR5</accession>
<feature type="domain" description="Integrase catalytic" evidence="4">
    <location>
        <begin position="527"/>
        <end position="602"/>
    </location>
</feature>